<dbReference type="Proteomes" id="UP000813463">
    <property type="component" value="Chromosome 3"/>
</dbReference>
<comment type="subcellular location">
    <subcellularLocation>
        <location evidence="1">Nucleus</location>
    </subcellularLocation>
</comment>
<dbReference type="PANTHER" id="PTHR23240">
    <property type="entry name" value="DNA CROSS-LINK REPAIR PROTEIN PSO2/SNM1-RELATED"/>
    <property type="match status" value="1"/>
</dbReference>
<reference evidence="8" key="2">
    <citation type="submission" date="2025-08" db="UniProtKB">
        <authorList>
            <consortium name="RefSeq"/>
        </authorList>
    </citation>
    <scope>IDENTIFICATION</scope>
    <source>
        <tissue evidence="8">Leaf</tissue>
    </source>
</reference>
<organism evidence="7 8">
    <name type="scientific">Spinacia oleracea</name>
    <name type="common">Spinach</name>
    <dbReference type="NCBI Taxonomy" id="3562"/>
    <lineage>
        <taxon>Eukaryota</taxon>
        <taxon>Viridiplantae</taxon>
        <taxon>Streptophyta</taxon>
        <taxon>Embryophyta</taxon>
        <taxon>Tracheophyta</taxon>
        <taxon>Spermatophyta</taxon>
        <taxon>Magnoliopsida</taxon>
        <taxon>eudicotyledons</taxon>
        <taxon>Gunneridae</taxon>
        <taxon>Pentapetalae</taxon>
        <taxon>Caryophyllales</taxon>
        <taxon>Chenopodiaceae</taxon>
        <taxon>Chenopodioideae</taxon>
        <taxon>Anserineae</taxon>
        <taxon>Spinacia</taxon>
    </lineage>
</organism>
<evidence type="ECO:0000256" key="3">
    <source>
        <dbReference type="ARBA" id="ARBA00022763"/>
    </source>
</evidence>
<evidence type="ECO:0000256" key="1">
    <source>
        <dbReference type="ARBA" id="ARBA00004123"/>
    </source>
</evidence>
<evidence type="ECO:0000313" key="8">
    <source>
        <dbReference type="RefSeq" id="XP_021858760.1"/>
    </source>
</evidence>
<sequence length="593" mass="67468">MTVEMPRGLPFSVDTWSPTSKLKRHHFLTHAHKDHCSGITSHSSFPIYSTNLTKSLILRYFPQIDELFFVGIEVGQSLIVDDPDGSFTVTAFDANHCPGAVMFLFEGNFGNILHTGDCRLTPECLQNLPEKYIARKGKEHSCQLDFVFLDCTFGKSLMNIPSKQSALQQVINCIWKHPDVPTVYLTCNFLGQEEVLVKVVQTFGSKIYVDKAKDSDFYQALELIAPQILSVDPASRFHLFEGFPNLYEKAKNKILEARKNMQPEPLIIRPSAQWYAMEETELTVRERKILERSNIPVKDQFGVWHVCYSMHSSRQELEWALKLLSPKWVVSTTLECRAMELEYVKKHCFIPRVSDDRFWKVLDISMETSLKASEVLVESSGSSSAMLITNAVAEELELQLPKALTNQENLLNLLPPSKKPSITLFGRARLGYHSCILAEEMKTVSEEERKYTPILGSGFKSSPSPLPLPEKAPECPPLIMPFRETCISITTRVEDGSKHEEVEQKLLCSDDREHIVEKPNENNTEVVDADTESDMLRRDATVYKSVSCSYIRSSTGLSENFRKLYRSMNVPVPRPLPSLVELMNSCKRPKRQF</sequence>
<dbReference type="GO" id="GO:0035312">
    <property type="term" value="F:5'-3' DNA exonuclease activity"/>
    <property type="evidence" value="ECO:0000318"/>
    <property type="project" value="GO_Central"/>
</dbReference>
<dbReference type="GO" id="GO:0006303">
    <property type="term" value="P:double-strand break repair via nonhomologous end joining"/>
    <property type="evidence" value="ECO:0000318"/>
    <property type="project" value="GO_Central"/>
</dbReference>
<evidence type="ECO:0000313" key="7">
    <source>
        <dbReference type="Proteomes" id="UP000813463"/>
    </source>
</evidence>
<dbReference type="AlphaFoldDB" id="A0A9R0K519"/>
<dbReference type="FunFam" id="3.40.50.12650:FF:000005">
    <property type="entry name" value="DNA repair metallo-beta-lactamase family protein"/>
    <property type="match status" value="1"/>
</dbReference>
<dbReference type="RefSeq" id="XP_021858760.1">
    <property type="nucleotide sequence ID" value="XM_022003068.2"/>
</dbReference>
<name>A0A9R0K519_SPIOL</name>
<accession>A0A9R0K519</accession>
<dbReference type="Pfam" id="PF07522">
    <property type="entry name" value="DRMBL"/>
    <property type="match status" value="1"/>
</dbReference>
<dbReference type="KEGG" id="soe:110797933"/>
<dbReference type="GO" id="GO:0005634">
    <property type="term" value="C:nucleus"/>
    <property type="evidence" value="ECO:0000318"/>
    <property type="project" value="GO_Central"/>
</dbReference>
<comment type="similarity">
    <text evidence="2">Belongs to the DNA repair metallo-beta-lactamase (DRMBL) family.</text>
</comment>
<feature type="domain" description="DNA repair metallo-beta-lactamase" evidence="6">
    <location>
        <begin position="226"/>
        <end position="336"/>
    </location>
</feature>
<evidence type="ECO:0000256" key="5">
    <source>
        <dbReference type="ARBA" id="ARBA00023242"/>
    </source>
</evidence>
<keyword evidence="5" id="KW-0539">Nucleus</keyword>
<protein>
    <recommendedName>
        <fullName evidence="6">DNA repair metallo-beta-lactamase domain-containing protein</fullName>
    </recommendedName>
</protein>
<dbReference type="Gene3D" id="3.60.15.10">
    <property type="entry name" value="Ribonuclease Z/Hydroxyacylglutathione hydrolase-like"/>
    <property type="match status" value="1"/>
</dbReference>
<dbReference type="OrthoDB" id="262529at2759"/>
<evidence type="ECO:0000259" key="6">
    <source>
        <dbReference type="Pfam" id="PF07522"/>
    </source>
</evidence>
<proteinExistence type="inferred from homology"/>
<keyword evidence="3" id="KW-0227">DNA damage</keyword>
<dbReference type="SUPFAM" id="SSF56281">
    <property type="entry name" value="Metallo-hydrolase/oxidoreductase"/>
    <property type="match status" value="1"/>
</dbReference>
<keyword evidence="7" id="KW-1185">Reference proteome</keyword>
<dbReference type="InterPro" id="IPR011084">
    <property type="entry name" value="DRMBL"/>
</dbReference>
<dbReference type="GeneID" id="110797933"/>
<gene>
    <name evidence="8" type="primary">LOC110797933</name>
</gene>
<evidence type="ECO:0000256" key="4">
    <source>
        <dbReference type="ARBA" id="ARBA00023204"/>
    </source>
</evidence>
<dbReference type="GO" id="GO:0036297">
    <property type="term" value="P:interstrand cross-link repair"/>
    <property type="evidence" value="ECO:0000318"/>
    <property type="project" value="GO_Central"/>
</dbReference>
<dbReference type="GO" id="GO:0003684">
    <property type="term" value="F:damaged DNA binding"/>
    <property type="evidence" value="ECO:0000318"/>
    <property type="project" value="GO_Central"/>
</dbReference>
<reference evidence="7" key="1">
    <citation type="journal article" date="2021" name="Nat. Commun.">
        <title>Genomic analyses provide insights into spinach domestication and the genetic basis of agronomic traits.</title>
        <authorList>
            <person name="Cai X."/>
            <person name="Sun X."/>
            <person name="Xu C."/>
            <person name="Sun H."/>
            <person name="Wang X."/>
            <person name="Ge C."/>
            <person name="Zhang Z."/>
            <person name="Wang Q."/>
            <person name="Fei Z."/>
            <person name="Jiao C."/>
            <person name="Wang Q."/>
        </authorList>
    </citation>
    <scope>NUCLEOTIDE SEQUENCE [LARGE SCALE GENOMIC DNA]</scope>
    <source>
        <strain evidence="7">cv. Varoflay</strain>
    </source>
</reference>
<dbReference type="Gene3D" id="3.40.50.12650">
    <property type="match status" value="1"/>
</dbReference>
<evidence type="ECO:0000256" key="2">
    <source>
        <dbReference type="ARBA" id="ARBA00010304"/>
    </source>
</evidence>
<keyword evidence="4" id="KW-0234">DNA repair</keyword>
<dbReference type="PANTHER" id="PTHR23240:SF31">
    <property type="entry name" value="DNA REPAIR METALLO-BETA-LACTAMASE FAMILY PROTEIN"/>
    <property type="match status" value="1"/>
</dbReference>
<dbReference type="InterPro" id="IPR036866">
    <property type="entry name" value="RibonucZ/Hydroxyglut_hydro"/>
</dbReference>
<dbReference type="FunFam" id="3.60.15.10:FF:000039">
    <property type="entry name" value="DNA repair metallo-beta-lactamase family protein"/>
    <property type="match status" value="1"/>
</dbReference>